<accession>A0A0D2BEZ6</accession>
<dbReference type="OrthoDB" id="4156344at2759"/>
<gene>
    <name evidence="3" type="ORF">PV08_04712</name>
</gene>
<keyword evidence="2" id="KW-0732">Signal</keyword>
<feature type="region of interest" description="Disordered" evidence="1">
    <location>
        <begin position="225"/>
        <end position="246"/>
    </location>
</feature>
<keyword evidence="4" id="KW-1185">Reference proteome</keyword>
<feature type="compositionally biased region" description="Low complexity" evidence="1">
    <location>
        <begin position="237"/>
        <end position="246"/>
    </location>
</feature>
<evidence type="ECO:0000313" key="3">
    <source>
        <dbReference type="EMBL" id="KIW17518.1"/>
    </source>
</evidence>
<dbReference type="HOGENOM" id="CLU_1057673_0_0_1"/>
<reference evidence="3 4" key="1">
    <citation type="submission" date="2015-01" db="EMBL/GenBank/DDBJ databases">
        <title>The Genome Sequence of Exophiala spinifera CBS89968.</title>
        <authorList>
            <consortium name="The Broad Institute Genomics Platform"/>
            <person name="Cuomo C."/>
            <person name="de Hoog S."/>
            <person name="Gorbushina A."/>
            <person name="Stielow B."/>
            <person name="Teixiera M."/>
            <person name="Abouelleil A."/>
            <person name="Chapman S.B."/>
            <person name="Priest M."/>
            <person name="Young S.K."/>
            <person name="Wortman J."/>
            <person name="Nusbaum C."/>
            <person name="Birren B."/>
        </authorList>
    </citation>
    <scope>NUCLEOTIDE SEQUENCE [LARGE SCALE GENOMIC DNA]</scope>
    <source>
        <strain evidence="3 4">CBS 89968</strain>
    </source>
</reference>
<protein>
    <submittedName>
        <fullName evidence="3">Uncharacterized protein</fullName>
    </submittedName>
</protein>
<dbReference type="RefSeq" id="XP_016237734.1">
    <property type="nucleotide sequence ID" value="XM_016379057.1"/>
</dbReference>
<evidence type="ECO:0000313" key="4">
    <source>
        <dbReference type="Proteomes" id="UP000053328"/>
    </source>
</evidence>
<feature type="chain" id="PRO_5002239067" evidence="2">
    <location>
        <begin position="22"/>
        <end position="271"/>
    </location>
</feature>
<proteinExistence type="predicted"/>
<dbReference type="Proteomes" id="UP000053328">
    <property type="component" value="Unassembled WGS sequence"/>
</dbReference>
<organism evidence="3 4">
    <name type="scientific">Exophiala spinifera</name>
    <dbReference type="NCBI Taxonomy" id="91928"/>
    <lineage>
        <taxon>Eukaryota</taxon>
        <taxon>Fungi</taxon>
        <taxon>Dikarya</taxon>
        <taxon>Ascomycota</taxon>
        <taxon>Pezizomycotina</taxon>
        <taxon>Eurotiomycetes</taxon>
        <taxon>Chaetothyriomycetidae</taxon>
        <taxon>Chaetothyriales</taxon>
        <taxon>Herpotrichiellaceae</taxon>
        <taxon>Exophiala</taxon>
    </lineage>
</organism>
<dbReference type="AlphaFoldDB" id="A0A0D2BEZ6"/>
<dbReference type="EMBL" id="KN847494">
    <property type="protein sequence ID" value="KIW17518.1"/>
    <property type="molecule type" value="Genomic_DNA"/>
</dbReference>
<dbReference type="VEuPathDB" id="FungiDB:PV08_04712"/>
<feature type="signal peptide" evidence="2">
    <location>
        <begin position="1"/>
        <end position="21"/>
    </location>
</feature>
<feature type="region of interest" description="Disordered" evidence="1">
    <location>
        <begin position="115"/>
        <end position="141"/>
    </location>
</feature>
<dbReference type="GeneID" id="27331795"/>
<evidence type="ECO:0000256" key="1">
    <source>
        <dbReference type="SAM" id="MobiDB-lite"/>
    </source>
</evidence>
<evidence type="ECO:0000256" key="2">
    <source>
        <dbReference type="SAM" id="SignalP"/>
    </source>
</evidence>
<name>A0A0D2BEZ6_9EURO</name>
<sequence length="271" mass="27254">MLRLIAIAVGVSTTMATTALASDFINMTWGPVTVGQMVPIRFTVGDNSPVSLFFGNLSWNDPIATNIPAASAEYDWVVTVPDGFVPGDYGLGIVQSGSSNFSPLFTISAAGPGSGSSNTTSATSGATEIAPPLTTTTSSAPYTPTANATLISAGTEPTVTVTYWDPHCGCRQTSVMPAPAAAATGGTLGTTYTWYDDHCGCTKTAIAPAATNPTSNYTAPVVTNAATNVPPPPPNTAAPAPTASTTPYSGDAARMVSSGLGIAVLIAAILA</sequence>